<dbReference type="SUPFAM" id="SSF109604">
    <property type="entry name" value="HD-domain/PDEase-like"/>
    <property type="match status" value="1"/>
</dbReference>
<dbReference type="PANTHER" id="PTHR33525:SF3">
    <property type="entry name" value="RIBONUCLEASE Y"/>
    <property type="match status" value="1"/>
</dbReference>
<dbReference type="Pfam" id="PF08668">
    <property type="entry name" value="HDOD"/>
    <property type="match status" value="1"/>
</dbReference>
<dbReference type="InterPro" id="IPR052340">
    <property type="entry name" value="RNase_Y/CdgJ"/>
</dbReference>
<reference evidence="2" key="1">
    <citation type="submission" date="2016-10" db="EMBL/GenBank/DDBJ databases">
        <title>Sequence of Gallionella enrichment culture.</title>
        <authorList>
            <person name="Poehlein A."/>
            <person name="Muehling M."/>
            <person name="Daniel R."/>
        </authorList>
    </citation>
    <scope>NUCLEOTIDE SEQUENCE</scope>
</reference>
<sequence length="277" mass="30861">MSAVYTRESLTFELSRLSSAPRIVPKLAALVKDPNMNPEDVIEVIRHDPALTARLIAACKSAAVNRGEEVHSVIDAVQCLGFTEVYRIAVVVAFRSGFCGRFQVYDESADIIWQRAVAAACFMEEFALEGEDDLGAAFTTGMLYMIGMFFVDWHCAQLPGVRIPTRNLLRQVEMERTRAGFGHMEISAMALEYWGFPTDIVEPIRWYLEPDKAGGHTKSARQLNFAVNLAQDQAASRVRAVFANRNRPVTTPAGNPLPPIIDKVGRRTADAMEFLRH</sequence>
<evidence type="ECO:0000313" key="2">
    <source>
        <dbReference type="EMBL" id="OIR06410.1"/>
    </source>
</evidence>
<organism evidence="2">
    <name type="scientific">mine drainage metagenome</name>
    <dbReference type="NCBI Taxonomy" id="410659"/>
    <lineage>
        <taxon>unclassified sequences</taxon>
        <taxon>metagenomes</taxon>
        <taxon>ecological metagenomes</taxon>
    </lineage>
</organism>
<dbReference type="PROSITE" id="PS51833">
    <property type="entry name" value="HDOD"/>
    <property type="match status" value="1"/>
</dbReference>
<proteinExistence type="predicted"/>
<gene>
    <name evidence="2" type="ORF">GALL_113200</name>
</gene>
<evidence type="ECO:0000259" key="1">
    <source>
        <dbReference type="PROSITE" id="PS51833"/>
    </source>
</evidence>
<dbReference type="EMBL" id="MLJW01000043">
    <property type="protein sequence ID" value="OIR06410.1"/>
    <property type="molecule type" value="Genomic_DNA"/>
</dbReference>
<dbReference type="AlphaFoldDB" id="A0A1J5SDR4"/>
<feature type="domain" description="HDOD" evidence="1">
    <location>
        <begin position="17"/>
        <end position="210"/>
    </location>
</feature>
<dbReference type="InterPro" id="IPR013976">
    <property type="entry name" value="HDOD"/>
</dbReference>
<name>A0A1J5SDR4_9ZZZZ</name>
<dbReference type="PANTHER" id="PTHR33525">
    <property type="match status" value="1"/>
</dbReference>
<accession>A0A1J5SDR4</accession>
<comment type="caution">
    <text evidence="2">The sequence shown here is derived from an EMBL/GenBank/DDBJ whole genome shotgun (WGS) entry which is preliminary data.</text>
</comment>
<protein>
    <submittedName>
        <fullName evidence="2">HDOD domain protein</fullName>
    </submittedName>
</protein>
<dbReference type="Gene3D" id="1.10.3210.10">
    <property type="entry name" value="Hypothetical protein af1432"/>
    <property type="match status" value="1"/>
</dbReference>